<feature type="domain" description="Prolyl 4-hydroxylase alpha subunit Fe(2+) 2OG dioxygenase" evidence="1">
    <location>
        <begin position="121"/>
        <end position="184"/>
    </location>
</feature>
<evidence type="ECO:0000259" key="1">
    <source>
        <dbReference type="Pfam" id="PF13640"/>
    </source>
</evidence>
<accession>A0A6C0HDC3</accession>
<reference evidence="2" key="1">
    <citation type="journal article" date="2020" name="Nature">
        <title>Giant virus diversity and host interactions through global metagenomics.</title>
        <authorList>
            <person name="Schulz F."/>
            <person name="Roux S."/>
            <person name="Paez-Espino D."/>
            <person name="Jungbluth S."/>
            <person name="Walsh D.A."/>
            <person name="Denef V.J."/>
            <person name="McMahon K.D."/>
            <person name="Konstantinidis K.T."/>
            <person name="Eloe-Fadrosh E.A."/>
            <person name="Kyrpides N.C."/>
            <person name="Woyke T."/>
        </authorList>
    </citation>
    <scope>NUCLEOTIDE SEQUENCE</scope>
    <source>
        <strain evidence="2">GVMAG-M-3300023179-90</strain>
    </source>
</reference>
<proteinExistence type="predicted"/>
<dbReference type="Pfam" id="PF13640">
    <property type="entry name" value="2OG-FeII_Oxy_3"/>
    <property type="match status" value="1"/>
</dbReference>
<dbReference type="AlphaFoldDB" id="A0A6C0HDC3"/>
<dbReference type="Gene3D" id="2.60.120.620">
    <property type="entry name" value="q2cbj1_9rhob like domain"/>
    <property type="match status" value="1"/>
</dbReference>
<dbReference type="EMBL" id="MN739925">
    <property type="protein sequence ID" value="QHT78003.1"/>
    <property type="molecule type" value="Genomic_DNA"/>
</dbReference>
<organism evidence="2">
    <name type="scientific">viral metagenome</name>
    <dbReference type="NCBI Taxonomy" id="1070528"/>
    <lineage>
        <taxon>unclassified sequences</taxon>
        <taxon>metagenomes</taxon>
        <taxon>organismal metagenomes</taxon>
    </lineage>
</organism>
<dbReference type="InterPro" id="IPR044862">
    <property type="entry name" value="Pro_4_hyd_alph_FE2OG_OXY"/>
</dbReference>
<name>A0A6C0HDC3_9ZZZZ</name>
<evidence type="ECO:0000313" key="2">
    <source>
        <dbReference type="EMBL" id="QHT78003.1"/>
    </source>
</evidence>
<protein>
    <recommendedName>
        <fullName evidence="1">Prolyl 4-hydroxylase alpha subunit Fe(2+) 2OG dioxygenase domain-containing protein</fullName>
    </recommendedName>
</protein>
<sequence length="189" mass="22814">MHEFIYQRLNCLDDNICNEIIHLFENDPNINEFCELCIYLDMKPNNIWSNIKDQIISILIAQHYNYFQFLFNNQVFSHFHLFEKINTNCFLVVKYKPNEIKQSFNTSTSTTNYFENFLIHDSKHTLFTFIFFLNDIDDGGEINFFNYYNIKPEKGKLVIFPSDWFFSHKHNVPIHTDLYIIKGFIYIDN</sequence>